<proteinExistence type="predicted"/>
<name>A0A1X7R8G7_9SACH</name>
<accession>A0A1X7R8G7</accession>
<gene>
    <name evidence="1" type="ORF">KASA_0J02409G</name>
</gene>
<dbReference type="EMBL" id="FXLY01000009">
    <property type="protein sequence ID" value="SMN21901.1"/>
    <property type="molecule type" value="Genomic_DNA"/>
</dbReference>
<evidence type="ECO:0000313" key="2">
    <source>
        <dbReference type="Proteomes" id="UP000196158"/>
    </source>
</evidence>
<sequence length="377" mass="43571">MSTHFSLLRDHRHYVLKLYRHTLRTTTGNINSVLFRNQIINKVKERITNNKNNKSSWSVYSLLLKLESLNCAIKEGDYNQVNKFITETKMDPNSRIIKSQINAIKTNMKQPQQDPKLLAQSNILDKYIKIKQSEHLLPGQLSKKIKRKLLLPIALDWYSKNKIDRIQKQLDKGIPEVYLSYTKAGPSTIWFVRSPVNKQKAQSRKLSFLISSAKKENQDVLDGIAACELNAQWALSEAVWEEYLANGNLPSFNSVNEVLSKVDKIEKTKRLVSSTVVLENLQYKDGMPVTIISWLSPIGKVISELNKSLHERAASFAKFKKEILLKDGHVEYYKEKTASMHLKRKERFNNMLKNYVPNACTFEEGHNLYSILENNKF</sequence>
<evidence type="ECO:0008006" key="3">
    <source>
        <dbReference type="Google" id="ProtNLM"/>
    </source>
</evidence>
<keyword evidence="2" id="KW-1185">Reference proteome</keyword>
<organism evidence="1 2">
    <name type="scientific">Maudiozyma saulgeensis</name>
    <dbReference type="NCBI Taxonomy" id="1789683"/>
    <lineage>
        <taxon>Eukaryota</taxon>
        <taxon>Fungi</taxon>
        <taxon>Dikarya</taxon>
        <taxon>Ascomycota</taxon>
        <taxon>Saccharomycotina</taxon>
        <taxon>Saccharomycetes</taxon>
        <taxon>Saccharomycetales</taxon>
        <taxon>Saccharomycetaceae</taxon>
        <taxon>Maudiozyma</taxon>
    </lineage>
</organism>
<dbReference type="OrthoDB" id="4065996at2759"/>
<evidence type="ECO:0000313" key="1">
    <source>
        <dbReference type="EMBL" id="SMN21901.1"/>
    </source>
</evidence>
<reference evidence="1 2" key="1">
    <citation type="submission" date="2017-04" db="EMBL/GenBank/DDBJ databases">
        <authorList>
            <person name="Afonso C.L."/>
            <person name="Miller P.J."/>
            <person name="Scott M.A."/>
            <person name="Spackman E."/>
            <person name="Goraichik I."/>
            <person name="Dimitrov K.M."/>
            <person name="Suarez D.L."/>
            <person name="Swayne D.E."/>
        </authorList>
    </citation>
    <scope>NUCLEOTIDE SEQUENCE [LARGE SCALE GENOMIC DNA]</scope>
</reference>
<dbReference type="AlphaFoldDB" id="A0A1X7R8G7"/>
<protein>
    <recommendedName>
        <fullName evidence="3">Required for respiratory growth protein 1, mitochondrial</fullName>
    </recommendedName>
</protein>
<dbReference type="Proteomes" id="UP000196158">
    <property type="component" value="Unassembled WGS sequence"/>
</dbReference>